<name>A0ABM1J5B2_POLDO</name>
<keyword evidence="2" id="KW-1185">Reference proteome</keyword>
<gene>
    <name evidence="3" type="primary">LOC107072329</name>
</gene>
<dbReference type="InterPro" id="IPR012337">
    <property type="entry name" value="RNaseH-like_sf"/>
</dbReference>
<sequence>MDLIQEKFAEKLKSLPMSPNSAHMSSVKYKKLVEEVKCAKVSKRKKPKDFWLLKHYDVIQVQKVDKLIFPVIDHGIRYYVTEEELCEVLYNTHCNIGHAGRDRMIHELNKRYKNITQQQISLFLQCCDVCQQKKGCSKKAIAKPMVCNQFNSRCQLNLVDFQSQPDGEYKFFFVYQDHLTKFILLRPLTSKCPKEIAFNLVDIFTTFGAPCFLQSDNGREFCNSIINGLKELWPELHIVHGKSRHSQSQGSVERVNEDIENTLVTWMNDRKTTKWSEGLRFVQFMKNRAYHNEIKQSPYQAMFGCTPKVGISNCGLPKSVLHSLTTEEELESLMQRSEIRTPKTEVSTNILKCTSCKADITNFPNSSLTDALLCKFCEQHQFPKKQWEESNECTEQQIKKIKLRSDSELESNLPDPAVGDIVHNPVPDVDKEKTDARSVFACNLEITEEKLHQLNTQNEALKQLYIRSQLALCHEKLFALEDIPHKLPSLRTVASDQDLDNEQGFTRCHCTQKCKTKRCLCLKKGILCHWKCHEGQTCCNK</sequence>
<dbReference type="GeneID" id="107072329"/>
<proteinExistence type="predicted"/>
<dbReference type="Proteomes" id="UP000694924">
    <property type="component" value="Unplaced"/>
</dbReference>
<dbReference type="PANTHER" id="PTHR37984:SF5">
    <property type="entry name" value="PROTEIN NYNRIN-LIKE"/>
    <property type="match status" value="1"/>
</dbReference>
<dbReference type="RefSeq" id="XP_015187650.1">
    <property type="nucleotide sequence ID" value="XM_015332164.1"/>
</dbReference>
<dbReference type="InterPro" id="IPR036397">
    <property type="entry name" value="RNaseH_sf"/>
</dbReference>
<organism evidence="2 3">
    <name type="scientific">Polistes dominula</name>
    <name type="common">European paper wasp</name>
    <name type="synonym">Vespa dominula</name>
    <dbReference type="NCBI Taxonomy" id="743375"/>
    <lineage>
        <taxon>Eukaryota</taxon>
        <taxon>Metazoa</taxon>
        <taxon>Ecdysozoa</taxon>
        <taxon>Arthropoda</taxon>
        <taxon>Hexapoda</taxon>
        <taxon>Insecta</taxon>
        <taxon>Pterygota</taxon>
        <taxon>Neoptera</taxon>
        <taxon>Endopterygota</taxon>
        <taxon>Hymenoptera</taxon>
        <taxon>Apocrita</taxon>
        <taxon>Aculeata</taxon>
        <taxon>Vespoidea</taxon>
        <taxon>Vespidae</taxon>
        <taxon>Polistinae</taxon>
        <taxon>Polistini</taxon>
        <taxon>Polistes</taxon>
    </lineage>
</organism>
<evidence type="ECO:0000259" key="1">
    <source>
        <dbReference type="PROSITE" id="PS50994"/>
    </source>
</evidence>
<dbReference type="SUPFAM" id="SSF53098">
    <property type="entry name" value="Ribonuclease H-like"/>
    <property type="match status" value="1"/>
</dbReference>
<accession>A0ABM1J5B2</accession>
<dbReference type="PROSITE" id="PS50994">
    <property type="entry name" value="INTEGRASE"/>
    <property type="match status" value="1"/>
</dbReference>
<feature type="domain" description="Integrase catalytic" evidence="1">
    <location>
        <begin position="140"/>
        <end position="306"/>
    </location>
</feature>
<dbReference type="Gene3D" id="3.30.420.10">
    <property type="entry name" value="Ribonuclease H-like superfamily/Ribonuclease H"/>
    <property type="match status" value="1"/>
</dbReference>
<evidence type="ECO:0000313" key="3">
    <source>
        <dbReference type="RefSeq" id="XP_015187650.1"/>
    </source>
</evidence>
<dbReference type="InterPro" id="IPR001584">
    <property type="entry name" value="Integrase_cat-core"/>
</dbReference>
<dbReference type="InterPro" id="IPR050951">
    <property type="entry name" value="Retrovirus_Pol_polyprotein"/>
</dbReference>
<reference evidence="3" key="1">
    <citation type="submission" date="2025-08" db="UniProtKB">
        <authorList>
            <consortium name="RefSeq"/>
        </authorList>
    </citation>
    <scope>IDENTIFICATION</scope>
    <source>
        <tissue evidence="3">Whole body</tissue>
    </source>
</reference>
<evidence type="ECO:0000313" key="2">
    <source>
        <dbReference type="Proteomes" id="UP000694924"/>
    </source>
</evidence>
<protein>
    <submittedName>
        <fullName evidence="3">KRAB-A domain-containing protein 2-like isoform X1</fullName>
    </submittedName>
</protein>
<dbReference type="PANTHER" id="PTHR37984">
    <property type="entry name" value="PROTEIN CBG26694"/>
    <property type="match status" value="1"/>
</dbReference>